<organism evidence="13 14">
    <name type="scientific">Chitinophaga flava</name>
    <dbReference type="NCBI Taxonomy" id="2259036"/>
    <lineage>
        <taxon>Bacteria</taxon>
        <taxon>Pseudomonadati</taxon>
        <taxon>Bacteroidota</taxon>
        <taxon>Chitinophagia</taxon>
        <taxon>Chitinophagales</taxon>
        <taxon>Chitinophagaceae</taxon>
        <taxon>Chitinophaga</taxon>
    </lineage>
</organism>
<keyword evidence="14" id="KW-1185">Reference proteome</keyword>
<keyword evidence="5" id="KW-0249">Electron transport</keyword>
<feature type="signal peptide" evidence="9">
    <location>
        <begin position="1"/>
        <end position="20"/>
    </location>
</feature>
<dbReference type="Gene3D" id="3.40.50.880">
    <property type="match status" value="1"/>
</dbReference>
<dbReference type="PROSITE" id="PS51257">
    <property type="entry name" value="PROKAR_LIPOPROTEIN"/>
    <property type="match status" value="1"/>
</dbReference>
<keyword evidence="1" id="KW-0813">Transport</keyword>
<proteinExistence type="predicted"/>
<dbReference type="Gene3D" id="2.60.40.10">
    <property type="entry name" value="Immunoglobulins"/>
    <property type="match status" value="1"/>
</dbReference>
<feature type="domain" description="PKD" evidence="10">
    <location>
        <begin position="640"/>
        <end position="691"/>
    </location>
</feature>
<evidence type="ECO:0000313" key="13">
    <source>
        <dbReference type="EMBL" id="RBL91829.1"/>
    </source>
</evidence>
<dbReference type="Pfam" id="PF03422">
    <property type="entry name" value="CBM_6"/>
    <property type="match status" value="1"/>
</dbReference>
<evidence type="ECO:0000313" key="14">
    <source>
        <dbReference type="Proteomes" id="UP000253410"/>
    </source>
</evidence>
<dbReference type="PRINTS" id="PR00606">
    <property type="entry name" value="CYTCHROMECID"/>
</dbReference>
<comment type="caution">
    <text evidence="13">The sequence shown here is derived from an EMBL/GenBank/DDBJ whole genome shotgun (WGS) entry which is preliminary data.</text>
</comment>
<accession>A0A365XZM6</accession>
<dbReference type="GO" id="GO:0020037">
    <property type="term" value="F:heme binding"/>
    <property type="evidence" value="ECO:0007669"/>
    <property type="project" value="InterPro"/>
</dbReference>
<feature type="compositionally biased region" description="Basic and acidic residues" evidence="8">
    <location>
        <begin position="320"/>
        <end position="337"/>
    </location>
</feature>
<feature type="binding site" description="covalent" evidence="7">
    <location>
        <position position="774"/>
    </location>
    <ligand>
        <name>heme c</name>
        <dbReference type="ChEBI" id="CHEBI:61717"/>
    </ligand>
</feature>
<dbReference type="InterPro" id="IPR036909">
    <property type="entry name" value="Cyt_c-like_dom_sf"/>
</dbReference>
<dbReference type="InterPro" id="IPR029062">
    <property type="entry name" value="Class_I_gatase-like"/>
</dbReference>
<keyword evidence="3 7" id="KW-0479">Metal-binding</keyword>
<feature type="domain" description="CBM6" evidence="12">
    <location>
        <begin position="899"/>
        <end position="1028"/>
    </location>
</feature>
<feature type="chain" id="PRO_5016958977" evidence="9">
    <location>
        <begin position="21"/>
        <end position="1031"/>
    </location>
</feature>
<dbReference type="Pfam" id="PF18911">
    <property type="entry name" value="PKD_4"/>
    <property type="match status" value="1"/>
</dbReference>
<dbReference type="InterPro" id="IPR000601">
    <property type="entry name" value="PKD_dom"/>
</dbReference>
<name>A0A365XZM6_9BACT</name>
<dbReference type="InterPro" id="IPR006584">
    <property type="entry name" value="Cellulose-bd_IV"/>
</dbReference>
<dbReference type="Pfam" id="PF00034">
    <property type="entry name" value="Cytochrom_C"/>
    <property type="match status" value="1"/>
</dbReference>
<dbReference type="CDD" id="cd00146">
    <property type="entry name" value="PKD"/>
    <property type="match status" value="1"/>
</dbReference>
<dbReference type="Gene3D" id="2.120.10.30">
    <property type="entry name" value="TolB, C-terminal domain"/>
    <property type="match status" value="1"/>
</dbReference>
<evidence type="ECO:0000256" key="2">
    <source>
        <dbReference type="ARBA" id="ARBA00022617"/>
    </source>
</evidence>
<dbReference type="GO" id="GO:0030246">
    <property type="term" value="F:carbohydrate binding"/>
    <property type="evidence" value="ECO:0007669"/>
    <property type="project" value="InterPro"/>
</dbReference>
<dbReference type="PROSITE" id="PS50093">
    <property type="entry name" value="PKD"/>
    <property type="match status" value="1"/>
</dbReference>
<protein>
    <submittedName>
        <fullName evidence="13">PKD domain-containing protein</fullName>
    </submittedName>
</protein>
<dbReference type="CDD" id="cd04084">
    <property type="entry name" value="CBM6_xylanase-like"/>
    <property type="match status" value="1"/>
</dbReference>
<evidence type="ECO:0000259" key="12">
    <source>
        <dbReference type="PROSITE" id="PS51175"/>
    </source>
</evidence>
<dbReference type="PANTHER" id="PTHR19328:SF75">
    <property type="entry name" value="ALDOSE SUGAR DEHYDROGENASE YLII"/>
    <property type="match status" value="1"/>
</dbReference>
<dbReference type="InterPro" id="IPR011042">
    <property type="entry name" value="6-blade_b-propeller_TolB-like"/>
</dbReference>
<evidence type="ECO:0000256" key="7">
    <source>
        <dbReference type="PIRSR" id="PIRSR602324-1"/>
    </source>
</evidence>
<dbReference type="GO" id="GO:0009055">
    <property type="term" value="F:electron transfer activity"/>
    <property type="evidence" value="ECO:0007669"/>
    <property type="project" value="InterPro"/>
</dbReference>
<dbReference type="PROSITE" id="PS51007">
    <property type="entry name" value="CYTC"/>
    <property type="match status" value="1"/>
</dbReference>
<dbReference type="InterPro" id="IPR035986">
    <property type="entry name" value="PKD_dom_sf"/>
</dbReference>
<dbReference type="PANTHER" id="PTHR19328">
    <property type="entry name" value="HEDGEHOG-INTERACTING PROTEIN"/>
    <property type="match status" value="1"/>
</dbReference>
<keyword evidence="2 7" id="KW-0349">Heme</keyword>
<reference evidence="13 14" key="1">
    <citation type="submission" date="2018-05" db="EMBL/GenBank/DDBJ databases">
        <title>Chitinophaga sp. K3CV102501T nov., isolated from isolated from a monsoon evergreen broad-leaved forest soil.</title>
        <authorList>
            <person name="Lv Y."/>
        </authorList>
    </citation>
    <scope>NUCLEOTIDE SEQUENCE [LARGE SCALE GENOMIC DNA]</scope>
    <source>
        <strain evidence="13 14">GDMCC 1.1325</strain>
    </source>
</reference>
<dbReference type="SMART" id="SM00606">
    <property type="entry name" value="CBD_IV"/>
    <property type="match status" value="1"/>
</dbReference>
<dbReference type="OrthoDB" id="9816308at2"/>
<dbReference type="RefSeq" id="WP_113614430.1">
    <property type="nucleotide sequence ID" value="NZ_QFFJ01000001.1"/>
</dbReference>
<dbReference type="Pfam" id="PF07995">
    <property type="entry name" value="GSDH"/>
    <property type="match status" value="1"/>
</dbReference>
<dbReference type="AlphaFoldDB" id="A0A365XZM6"/>
<dbReference type="InterPro" id="IPR013783">
    <property type="entry name" value="Ig-like_fold"/>
</dbReference>
<sequence length="1031" mass="114252">MKKLWLPVLLVLLSACGAKRSVTRILCYTKNVESTWVKQLQEAGQKEGWQIVLTGDRQYFQDDSLRGFSAVCLPFSLTDSLNYRNIPALKRYAEAGGGGILAVKDSAVIKQGWPWLKEWATLPEGKELTQDNGRLFIVPAAATAATIQPAIKYLVGSNAWPDYSKSLTIAPPDTNRYTYTVLDHGLDEPMEMCILPEGNVLFVERKGGVKFYDARLRQTKTVGRFDVFSGIEDGLLGVALDPHFEKNHWVYFYYAPAGEKWYNKLVRLELHGDKLDMSTEKVLLEVPTQRQYCCHSAGYLFFGPNDLLYLSIGDNTNAEETHGYTPVDERPGRHLSDDQASAANSMDLRGKVLRIKPEPNGTYSIPDGNLFPKDGSKGRPEIYVMGCRNPYRISVDMKNAFLYWGDIGPDTKVPSAEGSTLSFDEINQARKPGFFGWPYFNGNNEAYPLLDYATMKERPGKDPLHPVNNSPHNTGIKELPPAQPAMIWYGDAASPVFPLVGKGGETVMAGPVFYSDQFKDAPYKLSDYYNGKLFIYEWMRHWIMAVTLDSAGNYVRMEPFLEHIDFAAPIDMKFASDGSIYMLEYGTNWFAKNSNAKLVRITYAEGNRKPVANIRSSQLYGGAPLTVKLSAAGSMDYDKGDQLTYIWKVADKELKGEQVDYTFSKPGIYKVELTVTDNHGAKGTSFVDIKVGNTPPAVKINTTANRSFYWDNAVLDYQVKVQDPEDGTPDSSKVKVSFDYLPMGKDFALVLAGNNGDGNTQHAKGHQLFWSLDCKACHTENTASVGPSLVEVAKHYQDNETNVNKLAAKVIAGGSGNWGNRTMSAHPDMSTEDAKEIVHYILSLGSAKASLPMQGVQPFKAHTGKGNEGGYLLMATYTDKGANNIEPLTGRDYIMLRNPLIQIEDFDEGNVNLATITTAALCYAYVRNNSYIRFNHFYLDGVKSLQYNIQEQGMGGVIEVHLDKPAGPLLSKVSVPAGTAAAAGPKSGWKPVKAAVQPTVGAHDLYFVFKSADGKDGYLFNVDWIYFSNNN</sequence>
<dbReference type="InterPro" id="IPR022409">
    <property type="entry name" value="PKD/Chitinase_dom"/>
</dbReference>
<dbReference type="InterPro" id="IPR012938">
    <property type="entry name" value="Glc/Sorbosone_DH"/>
</dbReference>
<dbReference type="EMBL" id="QFFJ01000001">
    <property type="protein sequence ID" value="RBL91829.1"/>
    <property type="molecule type" value="Genomic_DNA"/>
</dbReference>
<dbReference type="GO" id="GO:0005506">
    <property type="term" value="F:iron ion binding"/>
    <property type="evidence" value="ECO:0007669"/>
    <property type="project" value="InterPro"/>
</dbReference>
<evidence type="ECO:0000256" key="8">
    <source>
        <dbReference type="SAM" id="MobiDB-lite"/>
    </source>
</evidence>
<gene>
    <name evidence="13" type="ORF">DF182_04285</name>
</gene>
<feature type="region of interest" description="Disordered" evidence="8">
    <location>
        <begin position="320"/>
        <end position="341"/>
    </location>
</feature>
<evidence type="ECO:0000256" key="9">
    <source>
        <dbReference type="SAM" id="SignalP"/>
    </source>
</evidence>
<evidence type="ECO:0000256" key="6">
    <source>
        <dbReference type="ARBA" id="ARBA00023004"/>
    </source>
</evidence>
<dbReference type="InterPro" id="IPR011041">
    <property type="entry name" value="Quinoprot_gluc/sorb_DH_b-prop"/>
</dbReference>
<dbReference type="Gene3D" id="2.60.120.260">
    <property type="entry name" value="Galactose-binding domain-like"/>
    <property type="match status" value="1"/>
</dbReference>
<comment type="PTM">
    <text evidence="7">Binds 1 heme c group covalently per subunit.</text>
</comment>
<dbReference type="SUPFAM" id="SSF50952">
    <property type="entry name" value="Soluble quinoprotein glucose dehydrogenase"/>
    <property type="match status" value="1"/>
</dbReference>
<dbReference type="Proteomes" id="UP000253410">
    <property type="component" value="Unassembled WGS sequence"/>
</dbReference>
<dbReference type="PROSITE" id="PS51175">
    <property type="entry name" value="CBM6"/>
    <property type="match status" value="1"/>
</dbReference>
<dbReference type="InterPro" id="IPR002324">
    <property type="entry name" value="Cyt_c_ID"/>
</dbReference>
<evidence type="ECO:0000259" key="11">
    <source>
        <dbReference type="PROSITE" id="PS51007"/>
    </source>
</evidence>
<evidence type="ECO:0000256" key="1">
    <source>
        <dbReference type="ARBA" id="ARBA00022448"/>
    </source>
</evidence>
<dbReference type="SUPFAM" id="SSF49299">
    <property type="entry name" value="PKD domain"/>
    <property type="match status" value="1"/>
</dbReference>
<dbReference type="SUPFAM" id="SSF46626">
    <property type="entry name" value="Cytochrome c"/>
    <property type="match status" value="1"/>
</dbReference>
<evidence type="ECO:0000259" key="10">
    <source>
        <dbReference type="PROSITE" id="PS50093"/>
    </source>
</evidence>
<evidence type="ECO:0000256" key="5">
    <source>
        <dbReference type="ARBA" id="ARBA00022982"/>
    </source>
</evidence>
<feature type="domain" description="Cytochrome c" evidence="11">
    <location>
        <begin position="760"/>
        <end position="845"/>
    </location>
</feature>
<evidence type="ECO:0000256" key="4">
    <source>
        <dbReference type="ARBA" id="ARBA00022729"/>
    </source>
</evidence>
<dbReference type="InterPro" id="IPR005084">
    <property type="entry name" value="CBM6"/>
</dbReference>
<keyword evidence="4 9" id="KW-0732">Signal</keyword>
<keyword evidence="6 7" id="KW-0408">Iron</keyword>
<evidence type="ECO:0000256" key="3">
    <source>
        <dbReference type="ARBA" id="ARBA00022723"/>
    </source>
</evidence>
<dbReference type="SMART" id="SM00089">
    <property type="entry name" value="PKD"/>
    <property type="match status" value="1"/>
</dbReference>
<dbReference type="Gene3D" id="1.10.760.10">
    <property type="entry name" value="Cytochrome c-like domain"/>
    <property type="match status" value="1"/>
</dbReference>
<dbReference type="SUPFAM" id="SSF49785">
    <property type="entry name" value="Galactose-binding domain-like"/>
    <property type="match status" value="1"/>
</dbReference>
<dbReference type="InterPro" id="IPR009056">
    <property type="entry name" value="Cyt_c-like_dom"/>
</dbReference>
<feature type="binding site" description="covalent" evidence="7">
    <location>
        <position position="778"/>
    </location>
    <ligand>
        <name>heme c</name>
        <dbReference type="ChEBI" id="CHEBI:61717"/>
    </ligand>
</feature>
<dbReference type="InterPro" id="IPR008979">
    <property type="entry name" value="Galactose-bd-like_sf"/>
</dbReference>
<feature type="binding site" description="covalent" evidence="7">
    <location>
        <position position="823"/>
    </location>
    <ligand>
        <name>heme c</name>
        <dbReference type="ChEBI" id="CHEBI:61717"/>
    </ligand>
</feature>